<dbReference type="AlphaFoldDB" id="A0A2G8SFQ1"/>
<evidence type="ECO:0000313" key="2">
    <source>
        <dbReference type="EMBL" id="PIL32592.1"/>
    </source>
</evidence>
<reference evidence="2 3" key="1">
    <citation type="journal article" date="2015" name="Sci. Rep.">
        <title>Chromosome-level genome map provides insights into diverse defense mechanisms in the medicinal fungus Ganoderma sinense.</title>
        <authorList>
            <person name="Zhu Y."/>
            <person name="Xu J."/>
            <person name="Sun C."/>
            <person name="Zhou S."/>
            <person name="Xu H."/>
            <person name="Nelson D.R."/>
            <person name="Qian J."/>
            <person name="Song J."/>
            <person name="Luo H."/>
            <person name="Xiang L."/>
            <person name="Li Y."/>
            <person name="Xu Z."/>
            <person name="Ji A."/>
            <person name="Wang L."/>
            <person name="Lu S."/>
            <person name="Hayward A."/>
            <person name="Sun W."/>
            <person name="Li X."/>
            <person name="Schwartz D.C."/>
            <person name="Wang Y."/>
            <person name="Chen S."/>
        </authorList>
    </citation>
    <scope>NUCLEOTIDE SEQUENCE [LARGE SCALE GENOMIC DNA]</scope>
    <source>
        <strain evidence="2 3">ZZ0214-1</strain>
    </source>
</reference>
<organism evidence="2 3">
    <name type="scientific">Ganoderma sinense ZZ0214-1</name>
    <dbReference type="NCBI Taxonomy" id="1077348"/>
    <lineage>
        <taxon>Eukaryota</taxon>
        <taxon>Fungi</taxon>
        <taxon>Dikarya</taxon>
        <taxon>Basidiomycota</taxon>
        <taxon>Agaricomycotina</taxon>
        <taxon>Agaricomycetes</taxon>
        <taxon>Polyporales</taxon>
        <taxon>Polyporaceae</taxon>
        <taxon>Ganoderma</taxon>
    </lineage>
</organism>
<name>A0A2G8SFQ1_9APHY</name>
<dbReference type="EMBL" id="AYKW01000010">
    <property type="protein sequence ID" value="PIL32592.1"/>
    <property type="molecule type" value="Genomic_DNA"/>
</dbReference>
<feature type="region of interest" description="Disordered" evidence="1">
    <location>
        <begin position="216"/>
        <end position="300"/>
    </location>
</feature>
<feature type="compositionally biased region" description="Basic and acidic residues" evidence="1">
    <location>
        <begin position="74"/>
        <end position="84"/>
    </location>
</feature>
<comment type="caution">
    <text evidence="2">The sequence shown here is derived from an EMBL/GenBank/DDBJ whole genome shotgun (WGS) entry which is preliminary data.</text>
</comment>
<evidence type="ECO:0000313" key="3">
    <source>
        <dbReference type="Proteomes" id="UP000230002"/>
    </source>
</evidence>
<keyword evidence="3" id="KW-1185">Reference proteome</keyword>
<feature type="compositionally biased region" description="Acidic residues" evidence="1">
    <location>
        <begin position="261"/>
        <end position="300"/>
    </location>
</feature>
<feature type="region of interest" description="Disordered" evidence="1">
    <location>
        <begin position="16"/>
        <end position="86"/>
    </location>
</feature>
<feature type="compositionally biased region" description="Low complexity" evidence="1">
    <location>
        <begin position="22"/>
        <end position="36"/>
    </location>
</feature>
<proteinExistence type="predicted"/>
<protein>
    <submittedName>
        <fullName evidence="2">Uncharacterized protein</fullName>
    </submittedName>
</protein>
<accession>A0A2G8SFQ1</accession>
<evidence type="ECO:0000256" key="1">
    <source>
        <dbReference type="SAM" id="MobiDB-lite"/>
    </source>
</evidence>
<dbReference type="Proteomes" id="UP000230002">
    <property type="component" value="Unassembled WGS sequence"/>
</dbReference>
<sequence length="300" mass="32615">MLPLVVTVQVEEISDAAAPTVPGGARAPASADSAKAARSKGKQPATAPVLSKGKKRAAAPAEKTNSHSKRARKEPRQPSGKREAYQVQYIREGAKDEEGKLWEGQTIVASIRAVRGEGRILSGKEMHAAVELVGQLLETVIDVDDAPRGLKGQRVTGKSIAIFLNVSDNWFGIAKKIYGELVVSRENPDVAEYLEGMKSFGVGVNSVYRDILAITEGTEKEPSPPTRVNPVTRPNKRKRVEEPRAGSSKFGPDHDGQGYTEIDDDDDDEQEQAEEQEQEQEQEQDGDDDDDDDEPTEGEA</sequence>
<gene>
    <name evidence="2" type="ORF">GSI_05295</name>
</gene>